<dbReference type="InterPro" id="IPR039422">
    <property type="entry name" value="MarR/SlyA-like"/>
</dbReference>
<organism evidence="2 3">
    <name type="scientific">Gryllotalpicola kribbensis</name>
    <dbReference type="NCBI Taxonomy" id="993084"/>
    <lineage>
        <taxon>Bacteria</taxon>
        <taxon>Bacillati</taxon>
        <taxon>Actinomycetota</taxon>
        <taxon>Actinomycetes</taxon>
        <taxon>Micrococcales</taxon>
        <taxon>Microbacteriaceae</taxon>
        <taxon>Gryllotalpicola</taxon>
    </lineage>
</organism>
<dbReference type="InterPro" id="IPR036388">
    <property type="entry name" value="WH-like_DNA-bd_sf"/>
</dbReference>
<feature type="domain" description="HTH marR-type" evidence="1">
    <location>
        <begin position="8"/>
        <end position="142"/>
    </location>
</feature>
<sequence>MKGLSDEEARIWHAWKRASDTVRARVAEEIGAATGLSDPDFGILTRLEDLGDGTLRQSELAASMGWHRSRLSHQLTRMEERGLVLRDAAAGPGVTVSLTPAGSAAVAAARPVHAEAVRRHLVSRIPSAELARLTEVLERLGDAST</sequence>
<evidence type="ECO:0000259" key="1">
    <source>
        <dbReference type="PROSITE" id="PS50995"/>
    </source>
</evidence>
<dbReference type="InterPro" id="IPR036390">
    <property type="entry name" value="WH_DNA-bd_sf"/>
</dbReference>
<dbReference type="PROSITE" id="PS50995">
    <property type="entry name" value="HTH_MARR_2"/>
    <property type="match status" value="1"/>
</dbReference>
<dbReference type="SUPFAM" id="SSF46785">
    <property type="entry name" value="Winged helix' DNA-binding domain"/>
    <property type="match status" value="1"/>
</dbReference>
<dbReference type="Proteomes" id="UP001500213">
    <property type="component" value="Unassembled WGS sequence"/>
</dbReference>
<reference evidence="3" key="1">
    <citation type="journal article" date="2019" name="Int. J. Syst. Evol. Microbiol.">
        <title>The Global Catalogue of Microorganisms (GCM) 10K type strain sequencing project: providing services to taxonomists for standard genome sequencing and annotation.</title>
        <authorList>
            <consortium name="The Broad Institute Genomics Platform"/>
            <consortium name="The Broad Institute Genome Sequencing Center for Infectious Disease"/>
            <person name="Wu L."/>
            <person name="Ma J."/>
        </authorList>
    </citation>
    <scope>NUCLEOTIDE SEQUENCE [LARGE SCALE GENOMIC DNA]</scope>
    <source>
        <strain evidence="3">JCM 17593</strain>
    </source>
</reference>
<name>A0ABP8ASX1_9MICO</name>
<protein>
    <submittedName>
        <fullName evidence="2">MarR family winged helix-turn-helix transcriptional regulator</fullName>
    </submittedName>
</protein>
<dbReference type="RefSeq" id="WP_344776051.1">
    <property type="nucleotide sequence ID" value="NZ_BAABBX010000014.1"/>
</dbReference>
<evidence type="ECO:0000313" key="2">
    <source>
        <dbReference type="EMBL" id="GAA4189767.1"/>
    </source>
</evidence>
<proteinExistence type="predicted"/>
<dbReference type="Gene3D" id="1.10.10.10">
    <property type="entry name" value="Winged helix-like DNA-binding domain superfamily/Winged helix DNA-binding domain"/>
    <property type="match status" value="1"/>
</dbReference>
<dbReference type="InterPro" id="IPR000835">
    <property type="entry name" value="HTH_MarR-typ"/>
</dbReference>
<dbReference type="PANTHER" id="PTHR33164:SF99">
    <property type="entry name" value="MARR FAMILY REGULATORY PROTEIN"/>
    <property type="match status" value="1"/>
</dbReference>
<dbReference type="SMART" id="SM00347">
    <property type="entry name" value="HTH_MARR"/>
    <property type="match status" value="1"/>
</dbReference>
<dbReference type="Pfam" id="PF01047">
    <property type="entry name" value="MarR"/>
    <property type="match status" value="1"/>
</dbReference>
<dbReference type="EMBL" id="BAABBX010000014">
    <property type="protein sequence ID" value="GAA4189767.1"/>
    <property type="molecule type" value="Genomic_DNA"/>
</dbReference>
<gene>
    <name evidence="2" type="ORF">GCM10022288_18100</name>
</gene>
<accession>A0ABP8ASX1</accession>
<comment type="caution">
    <text evidence="2">The sequence shown here is derived from an EMBL/GenBank/DDBJ whole genome shotgun (WGS) entry which is preliminary data.</text>
</comment>
<dbReference type="PANTHER" id="PTHR33164">
    <property type="entry name" value="TRANSCRIPTIONAL REGULATOR, MARR FAMILY"/>
    <property type="match status" value="1"/>
</dbReference>
<evidence type="ECO:0000313" key="3">
    <source>
        <dbReference type="Proteomes" id="UP001500213"/>
    </source>
</evidence>
<keyword evidence="3" id="KW-1185">Reference proteome</keyword>